<dbReference type="InterPro" id="IPR036565">
    <property type="entry name" value="Mur-like_cat_sf"/>
</dbReference>
<evidence type="ECO:0000256" key="15">
    <source>
        <dbReference type="ARBA" id="ARBA00030048"/>
    </source>
</evidence>
<dbReference type="EC" id="6.3.2.17" evidence="7"/>
<dbReference type="GO" id="GO:0004326">
    <property type="term" value="F:tetrahydrofolylpolyglutamate synthase activity"/>
    <property type="evidence" value="ECO:0007669"/>
    <property type="project" value="UniProtKB-EC"/>
</dbReference>
<evidence type="ECO:0000256" key="3">
    <source>
        <dbReference type="ARBA" id="ARBA00004799"/>
    </source>
</evidence>
<evidence type="ECO:0000256" key="8">
    <source>
        <dbReference type="ARBA" id="ARBA00019357"/>
    </source>
</evidence>
<evidence type="ECO:0000313" key="25">
    <source>
        <dbReference type="Proteomes" id="UP000721844"/>
    </source>
</evidence>
<dbReference type="GO" id="GO:0008841">
    <property type="term" value="F:dihydrofolate synthase activity"/>
    <property type="evidence" value="ECO:0007669"/>
    <property type="project" value="UniProtKB-EC"/>
</dbReference>
<evidence type="ECO:0000256" key="5">
    <source>
        <dbReference type="ARBA" id="ARBA00008276"/>
    </source>
</evidence>
<protein>
    <recommendedName>
        <fullName evidence="8">Dihydrofolate synthase/folylpolyglutamate synthase</fullName>
        <ecNumber evidence="6">6.3.2.12</ecNumber>
        <ecNumber evidence="7">6.3.2.17</ecNumber>
    </recommendedName>
    <alternativeName>
        <fullName evidence="17">Folylpoly-gamma-glutamate synthetase-dihydrofolate synthetase</fullName>
    </alternativeName>
    <alternativeName>
        <fullName evidence="15">Folylpolyglutamate synthetase</fullName>
    </alternativeName>
    <alternativeName>
        <fullName evidence="16">Tetrahydrofolylpolyglutamate synthase</fullName>
    </alternativeName>
</protein>
<evidence type="ECO:0000256" key="11">
    <source>
        <dbReference type="ARBA" id="ARBA00022741"/>
    </source>
</evidence>
<evidence type="ECO:0000259" key="23">
    <source>
        <dbReference type="Pfam" id="PF08245"/>
    </source>
</evidence>
<keyword evidence="11" id="KW-0547">Nucleotide-binding</keyword>
<dbReference type="GO" id="GO:0046872">
    <property type="term" value="F:metal ion binding"/>
    <property type="evidence" value="ECO:0007669"/>
    <property type="project" value="UniProtKB-KW"/>
</dbReference>
<dbReference type="SUPFAM" id="SSF53623">
    <property type="entry name" value="MurD-like peptide ligases, catalytic domain"/>
    <property type="match status" value="1"/>
</dbReference>
<dbReference type="PANTHER" id="PTHR11136">
    <property type="entry name" value="FOLYLPOLYGLUTAMATE SYNTHASE-RELATED"/>
    <property type="match status" value="1"/>
</dbReference>
<dbReference type="InterPro" id="IPR013221">
    <property type="entry name" value="Mur_ligase_cen"/>
</dbReference>
<evidence type="ECO:0000256" key="12">
    <source>
        <dbReference type="ARBA" id="ARBA00022840"/>
    </source>
</evidence>
<gene>
    <name evidence="24" type="ORF">ACELLULO517_01620</name>
</gene>
<dbReference type="PROSITE" id="PS01012">
    <property type="entry name" value="FOLYLPOLYGLU_SYNT_2"/>
    <property type="match status" value="1"/>
</dbReference>
<evidence type="ECO:0000256" key="18">
    <source>
        <dbReference type="ARBA" id="ARBA00047493"/>
    </source>
</evidence>
<dbReference type="SUPFAM" id="SSF53244">
    <property type="entry name" value="MurD-like peptide ligases, peptide-binding domain"/>
    <property type="match status" value="1"/>
</dbReference>
<dbReference type="PIRSF" id="PIRSF001563">
    <property type="entry name" value="Folylpolyglu_synth"/>
    <property type="match status" value="1"/>
</dbReference>
<dbReference type="Gene3D" id="3.90.190.20">
    <property type="entry name" value="Mur ligase, C-terminal domain"/>
    <property type="match status" value="1"/>
</dbReference>
<dbReference type="InterPro" id="IPR001645">
    <property type="entry name" value="Folylpolyglutamate_synth"/>
</dbReference>
<evidence type="ECO:0000256" key="2">
    <source>
        <dbReference type="ARBA" id="ARBA00002714"/>
    </source>
</evidence>
<reference evidence="24 25" key="1">
    <citation type="journal article" date="2021" name="Microorganisms">
        <title>Acidisoma silvae sp. nov. and Acidisomacellulosilytica sp. nov., Two Acidophilic Bacteria Isolated from Decaying Wood, Hydrolyzing Cellulose and Producing Poly-3-hydroxybutyrate.</title>
        <authorList>
            <person name="Mieszkin S."/>
            <person name="Pouder E."/>
            <person name="Uroz S."/>
            <person name="Simon-Colin C."/>
            <person name="Alain K."/>
        </authorList>
    </citation>
    <scope>NUCLEOTIDE SEQUENCE [LARGE SCALE GENOMIC DNA]</scope>
    <source>
        <strain evidence="24 25">HW T5.17</strain>
    </source>
</reference>
<dbReference type="EMBL" id="JAESVA010000001">
    <property type="protein sequence ID" value="MCB8878915.1"/>
    <property type="molecule type" value="Genomic_DNA"/>
</dbReference>
<dbReference type="NCBIfam" id="TIGR01499">
    <property type="entry name" value="folC"/>
    <property type="match status" value="1"/>
</dbReference>
<keyword evidence="9" id="KW-0436">Ligase</keyword>
<evidence type="ECO:0000256" key="6">
    <source>
        <dbReference type="ARBA" id="ARBA00013023"/>
    </source>
</evidence>
<evidence type="ECO:0000313" key="24">
    <source>
        <dbReference type="EMBL" id="MCB8878915.1"/>
    </source>
</evidence>
<evidence type="ECO:0000256" key="17">
    <source>
        <dbReference type="ARBA" id="ARBA00032510"/>
    </source>
</evidence>
<dbReference type="AlphaFoldDB" id="A0A963YZ80"/>
<proteinExistence type="inferred from homology"/>
<comment type="caution">
    <text evidence="24">The sequence shown here is derived from an EMBL/GenBank/DDBJ whole genome shotgun (WGS) entry which is preliminary data.</text>
</comment>
<evidence type="ECO:0000256" key="20">
    <source>
        <dbReference type="ARBA" id="ARBA00049035"/>
    </source>
</evidence>
<comment type="function">
    <text evidence="2">Functions in two distinct reactions of the de novo folate biosynthetic pathway. Catalyzes the addition of a glutamate residue to dihydropteroate (7,8-dihydropteroate or H2Pte) to form dihydrofolate (7,8-dihydrofolate monoglutamate or H2Pte-Glu). Also catalyzes successive additions of L-glutamate to tetrahydrofolate or 10-formyltetrahydrofolate or 5,10-methylenetetrahydrofolate, leading to folylpolyglutamate derivatives.</text>
</comment>
<dbReference type="EC" id="6.3.2.12" evidence="6"/>
<evidence type="ECO:0000259" key="22">
    <source>
        <dbReference type="Pfam" id="PF02875"/>
    </source>
</evidence>
<dbReference type="Proteomes" id="UP000721844">
    <property type="component" value="Unassembled WGS sequence"/>
</dbReference>
<feature type="domain" description="Mur ligase central" evidence="23">
    <location>
        <begin position="24"/>
        <end position="176"/>
    </location>
</feature>
<evidence type="ECO:0000256" key="7">
    <source>
        <dbReference type="ARBA" id="ARBA00013025"/>
    </source>
</evidence>
<feature type="domain" description="Mur ligase C-terminal" evidence="22">
    <location>
        <begin position="264"/>
        <end position="389"/>
    </location>
</feature>
<comment type="cofactor">
    <cofactor evidence="1">
        <name>Mg(2+)</name>
        <dbReference type="ChEBI" id="CHEBI:18420"/>
    </cofactor>
</comment>
<dbReference type="Gene3D" id="3.40.1190.10">
    <property type="entry name" value="Mur-like, catalytic domain"/>
    <property type="match status" value="1"/>
</dbReference>
<name>A0A963YZ80_9PROT</name>
<evidence type="ECO:0000256" key="4">
    <source>
        <dbReference type="ARBA" id="ARBA00005150"/>
    </source>
</evidence>
<dbReference type="Pfam" id="PF02875">
    <property type="entry name" value="Mur_ligase_C"/>
    <property type="match status" value="1"/>
</dbReference>
<keyword evidence="14" id="KW-0289">Folate biosynthesis</keyword>
<evidence type="ECO:0000256" key="21">
    <source>
        <dbReference type="ARBA" id="ARBA00049161"/>
    </source>
</evidence>
<evidence type="ECO:0000256" key="19">
    <source>
        <dbReference type="ARBA" id="ARBA00047808"/>
    </source>
</evidence>
<comment type="similarity">
    <text evidence="5">Belongs to the folylpolyglutamate synthase family.</text>
</comment>
<dbReference type="Pfam" id="PF08245">
    <property type="entry name" value="Mur_ligase_M"/>
    <property type="match status" value="1"/>
</dbReference>
<comment type="catalytic activity">
    <reaction evidence="19">
        <text>10-formyltetrahydrofolyl-(gamma-L-Glu)(n) + L-glutamate + ATP = 10-formyltetrahydrofolyl-(gamma-L-Glu)(n+1) + ADP + phosphate + H(+)</text>
        <dbReference type="Rhea" id="RHEA:51904"/>
        <dbReference type="Rhea" id="RHEA-COMP:13088"/>
        <dbReference type="Rhea" id="RHEA-COMP:14300"/>
        <dbReference type="ChEBI" id="CHEBI:15378"/>
        <dbReference type="ChEBI" id="CHEBI:29985"/>
        <dbReference type="ChEBI" id="CHEBI:30616"/>
        <dbReference type="ChEBI" id="CHEBI:43474"/>
        <dbReference type="ChEBI" id="CHEBI:134413"/>
        <dbReference type="ChEBI" id="CHEBI:456216"/>
        <dbReference type="EC" id="6.3.2.17"/>
    </reaction>
</comment>
<evidence type="ECO:0000256" key="1">
    <source>
        <dbReference type="ARBA" id="ARBA00001946"/>
    </source>
</evidence>
<sequence length="400" mass="41654">MGRLLDLLGKLGNPHQRLAPVLHVAGTNGKGSTCAFARAVAEAAGLRVQVYTSPHLIDFNERIRLSNGLVSHRRLADALELVERVNGGAPITVFEVITATALVLFAEDPADLCILEVGLGGRGDATNVIARPAACAITSISIDHRDFLGDSLTGIAAEKAGIIKPGVPVVTGAQRPEVLEVFARIAAERGAPLAMRDRDWRITPTADGLDFADSHGCLSLPFPSLVGPHQYDNAGIAVAALRASGLMIPDRAFATGLAHAEWAGRMQKLGGALLSLLPGGWELWLDGAHNPGAGVALAQHLPGWADRPLHLVIGMKQGKDAAEFLKPMLPFAASVWAVAEPGQHLALPVEDVIAASGGVARHGGTVADALRKLATEAPAGPARVLVCGSLYLAGALLRQV</sequence>
<dbReference type="InterPro" id="IPR018109">
    <property type="entry name" value="Folylpolyglutamate_synth_CS"/>
</dbReference>
<dbReference type="GO" id="GO:0005524">
    <property type="term" value="F:ATP binding"/>
    <property type="evidence" value="ECO:0007669"/>
    <property type="project" value="UniProtKB-KW"/>
</dbReference>
<dbReference type="InterPro" id="IPR004101">
    <property type="entry name" value="Mur_ligase_C"/>
</dbReference>
<dbReference type="GO" id="GO:0046656">
    <property type="term" value="P:folic acid biosynthetic process"/>
    <property type="evidence" value="ECO:0007669"/>
    <property type="project" value="UniProtKB-KW"/>
</dbReference>
<comment type="catalytic activity">
    <reaction evidence="21">
        <text>7,8-dihydropteroate + L-glutamate + ATP = 7,8-dihydrofolate + ADP + phosphate + H(+)</text>
        <dbReference type="Rhea" id="RHEA:23584"/>
        <dbReference type="ChEBI" id="CHEBI:15378"/>
        <dbReference type="ChEBI" id="CHEBI:17839"/>
        <dbReference type="ChEBI" id="CHEBI:29985"/>
        <dbReference type="ChEBI" id="CHEBI:30616"/>
        <dbReference type="ChEBI" id="CHEBI:43474"/>
        <dbReference type="ChEBI" id="CHEBI:57451"/>
        <dbReference type="ChEBI" id="CHEBI:456216"/>
        <dbReference type="EC" id="6.3.2.12"/>
    </reaction>
</comment>
<evidence type="ECO:0000256" key="16">
    <source>
        <dbReference type="ARBA" id="ARBA00030592"/>
    </source>
</evidence>
<organism evidence="24 25">
    <name type="scientific">Acidisoma cellulosilyticum</name>
    <dbReference type="NCBI Taxonomy" id="2802395"/>
    <lineage>
        <taxon>Bacteria</taxon>
        <taxon>Pseudomonadati</taxon>
        <taxon>Pseudomonadota</taxon>
        <taxon>Alphaproteobacteria</taxon>
        <taxon>Acetobacterales</taxon>
        <taxon>Acidocellaceae</taxon>
        <taxon>Acidisoma</taxon>
    </lineage>
</organism>
<comment type="pathway">
    <text evidence="4">Cofactor biosynthesis; tetrahydrofolylpolyglutamate biosynthesis.</text>
</comment>
<dbReference type="PANTHER" id="PTHR11136:SF0">
    <property type="entry name" value="DIHYDROFOLATE SYNTHETASE-RELATED"/>
    <property type="match status" value="1"/>
</dbReference>
<evidence type="ECO:0000256" key="10">
    <source>
        <dbReference type="ARBA" id="ARBA00022723"/>
    </source>
</evidence>
<comment type="catalytic activity">
    <reaction evidence="18">
        <text>(6S)-5,6,7,8-tetrahydrofolyl-(gamma-L-Glu)(n) + L-glutamate + ATP = (6S)-5,6,7,8-tetrahydrofolyl-(gamma-L-Glu)(n+1) + ADP + phosphate + H(+)</text>
        <dbReference type="Rhea" id="RHEA:10580"/>
        <dbReference type="Rhea" id="RHEA-COMP:14738"/>
        <dbReference type="Rhea" id="RHEA-COMP:14740"/>
        <dbReference type="ChEBI" id="CHEBI:15378"/>
        <dbReference type="ChEBI" id="CHEBI:29985"/>
        <dbReference type="ChEBI" id="CHEBI:30616"/>
        <dbReference type="ChEBI" id="CHEBI:43474"/>
        <dbReference type="ChEBI" id="CHEBI:141005"/>
        <dbReference type="ChEBI" id="CHEBI:456216"/>
        <dbReference type="EC" id="6.3.2.17"/>
    </reaction>
</comment>
<keyword evidence="12" id="KW-0067">ATP-binding</keyword>
<keyword evidence="10" id="KW-0479">Metal-binding</keyword>
<evidence type="ECO:0000256" key="13">
    <source>
        <dbReference type="ARBA" id="ARBA00022842"/>
    </source>
</evidence>
<keyword evidence="25" id="KW-1185">Reference proteome</keyword>
<evidence type="ECO:0000256" key="14">
    <source>
        <dbReference type="ARBA" id="ARBA00022909"/>
    </source>
</evidence>
<accession>A0A963YZ80</accession>
<comment type="pathway">
    <text evidence="3">Cofactor biosynthesis; tetrahydrofolate biosynthesis; 7,8-dihydrofolate from 2-amino-4-hydroxy-6-hydroxymethyl-7,8-dihydropteridine diphosphate and 4-aminobenzoate: step 2/2.</text>
</comment>
<keyword evidence="13" id="KW-0460">Magnesium</keyword>
<dbReference type="FunFam" id="3.40.1190.10:FF:000011">
    <property type="entry name" value="Folylpolyglutamate synthase/dihydrofolate synthase"/>
    <property type="match status" value="1"/>
</dbReference>
<evidence type="ECO:0000256" key="9">
    <source>
        <dbReference type="ARBA" id="ARBA00022598"/>
    </source>
</evidence>
<dbReference type="InterPro" id="IPR036615">
    <property type="entry name" value="Mur_ligase_C_dom_sf"/>
</dbReference>
<dbReference type="GO" id="GO:0005737">
    <property type="term" value="C:cytoplasm"/>
    <property type="evidence" value="ECO:0007669"/>
    <property type="project" value="TreeGrafter"/>
</dbReference>
<comment type="catalytic activity">
    <reaction evidence="20">
        <text>(6R)-5,10-methylenetetrahydrofolyl-(gamma-L-Glu)(n) + L-glutamate + ATP = (6R)-5,10-methylenetetrahydrofolyl-(gamma-L-Glu)(n+1) + ADP + phosphate + H(+)</text>
        <dbReference type="Rhea" id="RHEA:51912"/>
        <dbReference type="Rhea" id="RHEA-COMP:13257"/>
        <dbReference type="Rhea" id="RHEA-COMP:13258"/>
        <dbReference type="ChEBI" id="CHEBI:15378"/>
        <dbReference type="ChEBI" id="CHEBI:29985"/>
        <dbReference type="ChEBI" id="CHEBI:30616"/>
        <dbReference type="ChEBI" id="CHEBI:43474"/>
        <dbReference type="ChEBI" id="CHEBI:136572"/>
        <dbReference type="ChEBI" id="CHEBI:456216"/>
        <dbReference type="EC" id="6.3.2.17"/>
    </reaction>
</comment>